<organism evidence="1 2">
    <name type="scientific">Vitis vinifera</name>
    <name type="common">Grape</name>
    <dbReference type="NCBI Taxonomy" id="29760"/>
    <lineage>
        <taxon>Eukaryota</taxon>
        <taxon>Viridiplantae</taxon>
        <taxon>Streptophyta</taxon>
        <taxon>Embryophyta</taxon>
        <taxon>Tracheophyta</taxon>
        <taxon>Spermatophyta</taxon>
        <taxon>Magnoliopsida</taxon>
        <taxon>eudicotyledons</taxon>
        <taxon>Gunneridae</taxon>
        <taxon>Pentapetalae</taxon>
        <taxon>rosids</taxon>
        <taxon>Vitales</taxon>
        <taxon>Vitaceae</taxon>
        <taxon>Viteae</taxon>
        <taxon>Vitis</taxon>
    </lineage>
</organism>
<accession>A0ABY9C3A9</accession>
<name>A0ABY9C3A9_VITVI</name>
<proteinExistence type="predicted"/>
<reference evidence="1 2" key="1">
    <citation type="journal article" date="2023" name="Hortic Res">
        <title>The complete reference genome for grapevine (Vitis vinifera L.) genetics and breeding.</title>
        <authorList>
            <person name="Shi X."/>
            <person name="Cao S."/>
            <person name="Wang X."/>
            <person name="Huang S."/>
            <person name="Wang Y."/>
            <person name="Liu Z."/>
            <person name="Liu W."/>
            <person name="Leng X."/>
            <person name="Peng Y."/>
            <person name="Wang N."/>
            <person name="Wang Y."/>
            <person name="Ma Z."/>
            <person name="Xu X."/>
            <person name="Zhang F."/>
            <person name="Xue H."/>
            <person name="Zhong H."/>
            <person name="Wang Y."/>
            <person name="Zhang K."/>
            <person name="Velt A."/>
            <person name="Avia K."/>
            <person name="Holtgrawe D."/>
            <person name="Grimplet J."/>
            <person name="Matus J.T."/>
            <person name="Ware D."/>
            <person name="Wu X."/>
            <person name="Wang H."/>
            <person name="Liu C."/>
            <person name="Fang Y."/>
            <person name="Rustenholz C."/>
            <person name="Cheng Z."/>
            <person name="Xiao H."/>
            <person name="Zhou Y."/>
        </authorList>
    </citation>
    <scope>NUCLEOTIDE SEQUENCE [LARGE SCALE GENOMIC DNA]</scope>
    <source>
        <strain evidence="2">cv. Pinot noir / PN40024</strain>
        <tissue evidence="1">Leaf</tissue>
    </source>
</reference>
<keyword evidence="2" id="KW-1185">Reference proteome</keyword>
<dbReference type="Proteomes" id="UP001227230">
    <property type="component" value="Chromosome 6"/>
</dbReference>
<evidence type="ECO:0000313" key="2">
    <source>
        <dbReference type="Proteomes" id="UP001227230"/>
    </source>
</evidence>
<gene>
    <name evidence="1" type="ORF">VitviT2T_008726</name>
</gene>
<dbReference type="EMBL" id="CP126653">
    <property type="protein sequence ID" value="WJZ89509.1"/>
    <property type="molecule type" value="Genomic_DNA"/>
</dbReference>
<protein>
    <submittedName>
        <fullName evidence="1">Uncharacterized protein</fullName>
    </submittedName>
</protein>
<evidence type="ECO:0000313" key="1">
    <source>
        <dbReference type="EMBL" id="WJZ89509.1"/>
    </source>
</evidence>
<sequence length="318" mass="36120">MSHTRNSSPPPFHPNVSHPEFFSAAIPSGCLAPGILLRRHSIQMSHVRNPSLPTFHPDISHPESCPPTFNLPRISCIRNSVRPTKPPGMSRQCMCGGDDHLAWKRLVSSETCRGLRIDGGFWRSKPPSFFSFGVQSHGYFFVRRSEPQFTLVRHSELFLQFWCSEPLSLSSLTFGATVPSRLRCSDVVFDSLYLDRCLRSGWHLDIVMLLLLRVASLMCRTDSFVFGLPGSALEIHPARSALLDTWMPSCLSIWEVHLGHMCTIQLWIWTTSVRCATIDDLMTFVLRTCRAPDAHTGAYFLFWMRFTDLHGGYMCDDR</sequence>